<sequence>MSNQEIPKLRTRSASGTTAQKIVYIGVFTAIYFVIFFALGMLGLFGPQFMFVSAPLSFLIEGAVIILMLNKIRSFGALTILGIIVGLLMMLTGHAWTTLIFTILTSFLADLVAKSGSYTNETKNIFAYAILQQWYIGAWLPIFYSSDAYFADVALQMGQQYANQMQTLFTPKIIVVFCIINFFVSLLGGWIGTIILRKNFAKAGMA</sequence>
<evidence type="ECO:0000256" key="1">
    <source>
        <dbReference type="SAM" id="Phobius"/>
    </source>
</evidence>
<feature type="transmembrane region" description="Helical" evidence="1">
    <location>
        <begin position="125"/>
        <end position="144"/>
    </location>
</feature>
<dbReference type="InterPro" id="IPR011733">
    <property type="entry name" value="CHP02185_IM"/>
</dbReference>
<accession>A0ABY5AGD6</accession>
<dbReference type="Proteomes" id="UP001056109">
    <property type="component" value="Chromosome"/>
</dbReference>
<evidence type="ECO:0000313" key="2">
    <source>
        <dbReference type="EMBL" id="USR78930.1"/>
    </source>
</evidence>
<dbReference type="Pfam" id="PF09605">
    <property type="entry name" value="Trep_Strep"/>
    <property type="match status" value="1"/>
</dbReference>
<name>A0ABY5AGD6_9ACTO</name>
<evidence type="ECO:0000313" key="3">
    <source>
        <dbReference type="Proteomes" id="UP001056109"/>
    </source>
</evidence>
<keyword evidence="1" id="KW-0812">Transmembrane</keyword>
<dbReference type="EMBL" id="CP099547">
    <property type="protein sequence ID" value="USR78930.1"/>
    <property type="molecule type" value="Genomic_DNA"/>
</dbReference>
<keyword evidence="1" id="KW-1133">Transmembrane helix</keyword>
<feature type="transmembrane region" description="Helical" evidence="1">
    <location>
        <begin position="48"/>
        <end position="67"/>
    </location>
</feature>
<feature type="transmembrane region" description="Helical" evidence="1">
    <location>
        <begin position="96"/>
        <end position="113"/>
    </location>
</feature>
<protein>
    <submittedName>
        <fullName evidence="2">MptD family putative ECF transporter S component</fullName>
    </submittedName>
</protein>
<keyword evidence="1" id="KW-0472">Membrane</keyword>
<feature type="transmembrane region" description="Helical" evidence="1">
    <location>
        <begin position="21"/>
        <end position="42"/>
    </location>
</feature>
<dbReference type="NCBIfam" id="TIGR02185">
    <property type="entry name" value="Trep_Strep"/>
    <property type="match status" value="1"/>
</dbReference>
<dbReference type="RefSeq" id="WP_252672782.1">
    <property type="nucleotide sequence ID" value="NZ_CP099547.1"/>
</dbReference>
<reference evidence="2" key="1">
    <citation type="submission" date="2022-06" db="EMBL/GenBank/DDBJ databases">
        <title>Complete Genome Sequence of Arcanobacterium pinnipediorum strain DSM 28752 isolated from a harbour seal.</title>
        <authorList>
            <person name="Borowiak M."/>
            <person name="Kreitlow A."/>
            <person name="Alssahen M."/>
            <person name="Malorny B."/>
            <person name="Laemmler C."/>
            <person name="Prenger-Berninghoff E."/>
            <person name="Siebert U."/>
            <person name="Ploetz M."/>
            <person name="Abdulmawjood A."/>
        </authorList>
    </citation>
    <scope>NUCLEOTIDE SEQUENCE</scope>
    <source>
        <strain evidence="2">DSM 28752</strain>
    </source>
</reference>
<keyword evidence="3" id="KW-1185">Reference proteome</keyword>
<feature type="transmembrane region" description="Helical" evidence="1">
    <location>
        <begin position="74"/>
        <end position="90"/>
    </location>
</feature>
<organism evidence="2 3">
    <name type="scientific">Arcanobacterium pinnipediorum</name>
    <dbReference type="NCBI Taxonomy" id="1503041"/>
    <lineage>
        <taxon>Bacteria</taxon>
        <taxon>Bacillati</taxon>
        <taxon>Actinomycetota</taxon>
        <taxon>Actinomycetes</taxon>
        <taxon>Actinomycetales</taxon>
        <taxon>Actinomycetaceae</taxon>
        <taxon>Arcanobacterium</taxon>
    </lineage>
</organism>
<feature type="transmembrane region" description="Helical" evidence="1">
    <location>
        <begin position="173"/>
        <end position="196"/>
    </location>
</feature>
<proteinExistence type="predicted"/>
<gene>
    <name evidence="2" type="ORF">NG665_05935</name>
</gene>